<feature type="compositionally biased region" description="Basic and acidic residues" evidence="1">
    <location>
        <begin position="193"/>
        <end position="209"/>
    </location>
</feature>
<proteinExistence type="predicted"/>
<dbReference type="EMBL" id="CAXLJL010000678">
    <property type="protein sequence ID" value="CAL5139912.1"/>
    <property type="molecule type" value="Genomic_DNA"/>
</dbReference>
<sequence length="257" mass="29561">MYYLTTFSMEIAAIHCCISYEMSSDVFTREDDGTLQMHVKPGSKLNNLLPLAMKKFASSDCRKIIWHSLCGATSKTVAFVERFKQTVFASIETEEKKVGEREQIHDLYQSTKIYYKQRECSLPEANARYVMDEATVSVLISKDPIPELDDIQHLSAARPETTLIGGLIPSTNLPYKPPSRRRLEHLRKRKRDRPLETESRESKVTKADEPIEDPLETVRLPVVEHESHRLAPGSVAVQRAFSKKNFQRKQKHKSRRT</sequence>
<protein>
    <recommendedName>
        <fullName evidence="4">DNA/RNA-binding protein Alba-like domain-containing protein</fullName>
    </recommendedName>
</protein>
<feature type="region of interest" description="Disordered" evidence="1">
    <location>
        <begin position="168"/>
        <end position="257"/>
    </location>
</feature>
<organism evidence="2 3">
    <name type="scientific">Calicophoron daubneyi</name>
    <name type="common">Rumen fluke</name>
    <name type="synonym">Paramphistomum daubneyi</name>
    <dbReference type="NCBI Taxonomy" id="300641"/>
    <lineage>
        <taxon>Eukaryota</taxon>
        <taxon>Metazoa</taxon>
        <taxon>Spiralia</taxon>
        <taxon>Lophotrochozoa</taxon>
        <taxon>Platyhelminthes</taxon>
        <taxon>Trematoda</taxon>
        <taxon>Digenea</taxon>
        <taxon>Plagiorchiida</taxon>
        <taxon>Pronocephalata</taxon>
        <taxon>Paramphistomoidea</taxon>
        <taxon>Paramphistomidae</taxon>
        <taxon>Calicophoron</taxon>
    </lineage>
</organism>
<evidence type="ECO:0008006" key="4">
    <source>
        <dbReference type="Google" id="ProtNLM"/>
    </source>
</evidence>
<gene>
    <name evidence="2" type="ORF">CDAUBV1_LOCUS15099</name>
</gene>
<dbReference type="Proteomes" id="UP001497525">
    <property type="component" value="Unassembled WGS sequence"/>
</dbReference>
<dbReference type="AlphaFoldDB" id="A0AAV2TWZ9"/>
<evidence type="ECO:0000313" key="3">
    <source>
        <dbReference type="Proteomes" id="UP001497525"/>
    </source>
</evidence>
<accession>A0AAV2TWZ9</accession>
<reference evidence="2" key="1">
    <citation type="submission" date="2024-06" db="EMBL/GenBank/DDBJ databases">
        <authorList>
            <person name="Liu X."/>
            <person name="Lenzi L."/>
            <person name="Haldenby T S."/>
            <person name="Uol C."/>
        </authorList>
    </citation>
    <scope>NUCLEOTIDE SEQUENCE</scope>
</reference>
<feature type="compositionally biased region" description="Basic residues" evidence="1">
    <location>
        <begin position="178"/>
        <end position="192"/>
    </location>
</feature>
<evidence type="ECO:0000313" key="2">
    <source>
        <dbReference type="EMBL" id="CAL5139912.1"/>
    </source>
</evidence>
<name>A0AAV2TWZ9_CALDB</name>
<comment type="caution">
    <text evidence="2">The sequence shown here is derived from an EMBL/GenBank/DDBJ whole genome shotgun (WGS) entry which is preliminary data.</text>
</comment>
<evidence type="ECO:0000256" key="1">
    <source>
        <dbReference type="SAM" id="MobiDB-lite"/>
    </source>
</evidence>
<feature type="compositionally biased region" description="Basic residues" evidence="1">
    <location>
        <begin position="241"/>
        <end position="257"/>
    </location>
</feature>